<feature type="compositionally biased region" description="Polar residues" evidence="1">
    <location>
        <begin position="129"/>
        <end position="149"/>
    </location>
</feature>
<feature type="domain" description="YMC020W-like alpha/beta hydrolase" evidence="2">
    <location>
        <begin position="952"/>
        <end position="1069"/>
    </location>
</feature>
<organism evidence="3 4">
    <name type="scientific">Favolaschia claudopus</name>
    <dbReference type="NCBI Taxonomy" id="2862362"/>
    <lineage>
        <taxon>Eukaryota</taxon>
        <taxon>Fungi</taxon>
        <taxon>Dikarya</taxon>
        <taxon>Basidiomycota</taxon>
        <taxon>Agaricomycotina</taxon>
        <taxon>Agaricomycetes</taxon>
        <taxon>Agaricomycetidae</taxon>
        <taxon>Agaricales</taxon>
        <taxon>Marasmiineae</taxon>
        <taxon>Mycenaceae</taxon>
        <taxon>Favolaschia</taxon>
    </lineage>
</organism>
<dbReference type="InterPro" id="IPR058933">
    <property type="entry name" value="YMC020W-like_ab_hydrolase"/>
</dbReference>
<feature type="compositionally biased region" description="Low complexity" evidence="1">
    <location>
        <begin position="255"/>
        <end position="265"/>
    </location>
</feature>
<evidence type="ECO:0000313" key="4">
    <source>
        <dbReference type="Proteomes" id="UP001362999"/>
    </source>
</evidence>
<sequence>MSALDSSSPTEQTRHKPRRRSRHPSTASIRSTASTRSPRPGVWRPPNPLRNRTDSLSSGTSDPRISRVVAGAEISTSAESVRDRMEAFNVTTAPVAGPSSSPSPSTTSDLPPITDSPSPLLSEDESDDMSATVTLATPGDSNVNPMDSTASVAFPVSASPRASSWFGSLSRAKGKERLVEVQATASAPNLLSSSSTSSASIPIPAPNLEPSVSEPTTSSNPSAPERTDPLLTAAEGAQSVSQSPASQKAALAKRSWFSSSPVQSSPLRATSPPQRVPPPIHIPTDPPPPMDDPSVPSSIDSSVPLPVATPPADTTVSFPLSDGVLLDDGNGTVRGRQRLSSLNPSTGRFGIHLPLLGGHRAAAATTVVGTEDTTRVSTANETTTITTTQTSETSETATQGSTTTVRRDTLETRVTSTTTNLPNVTDSGVQMNEIEHHSSWWDYVGWGAAQPTTQLIVQDTTDLEDGGATPKPAHKPIPENSEQPPENGAAPSSEESDAKTIGPSSPAPPTITVSHDEEQASWLYPWTWYGTTQAPPPTSSPSVEDNNAEKLLNTEDAPAGTATEPEPRPASPGADVSSADSAATAAQQRYWTSFFTSSYSQSSGMQSPVNGASSPLRASTSLPAEVLATAPADSVPPESELRQTTSSLSLNSNPIGESISSNRSGWVSFLSSGTLGYVSRKPVTSGEPEVMEIEFEEGNEGGKGGEEPTSPPQTAAPPPVDKPNLSKKDNTNKAQDVKTAPASKKETTSTPEIKPSPSNGTVLTVKPTPEKKQTAPPLTISETVKRQVANNTPTGSIRGKRATSPSPSVVSKSSTGTKTPAKAPSIAPPKSPVPNLVLPTWADTFHAPPRSVVPPRLLDNGKTVGRVVMEKTMRFVSGVLFAADSPTVKKRSSSANHGKGKGKDREERDRDKRYEEWGLGLPRAWDILKPSVSKGDGSEAKEGNVEDVLRGAKNVAVIGIHGWFPGALIQSVLGEPTGTSSKFVNMLVAALEDFQSTYNVKLEKITRIPLEGEGTIERRVEKLYTALTSNSEWMDAIHGADVIFVATHSQGTIVSTHILDRLIREKHIRTGGSDVSKDPSSLTAAATSTATANALPAPPPQRVCCLALAGVSQGPLRYLSSSSLFLPYIQYFENAAAKELFEFQNTENEVSKTYVNALRNVLDNGTKIVYVASLNDQVVPIYSGLFTAASHPLILRALYIDGDAYHSSDFLSNLLVLLIRMLNAGLTDSGLIMHLSEATAGSLNGVGHSTVYEELSTYSLAVKYLFLTNSGFDTHPKLEVEPFNAATEQNDYEIPWSLRDLIAQETISYFFSKEIIQLAGAFRHWHPKTTILRDIKRKLQPIQRLPSSFTPSADAETAPATSTSKL</sequence>
<dbReference type="PANTHER" id="PTHR47349:SF1">
    <property type="entry name" value="AER328WP"/>
    <property type="match status" value="1"/>
</dbReference>
<reference evidence="3 4" key="1">
    <citation type="journal article" date="2024" name="J Genomics">
        <title>Draft genome sequencing and assembly of Favolaschia claudopus CIRM-BRFM 2984 isolated from oak limbs.</title>
        <authorList>
            <person name="Navarro D."/>
            <person name="Drula E."/>
            <person name="Chaduli D."/>
            <person name="Cazenave R."/>
            <person name="Ahrendt S."/>
            <person name="Wang J."/>
            <person name="Lipzen A."/>
            <person name="Daum C."/>
            <person name="Barry K."/>
            <person name="Grigoriev I.V."/>
            <person name="Favel A."/>
            <person name="Rosso M.N."/>
            <person name="Martin F."/>
        </authorList>
    </citation>
    <scope>NUCLEOTIDE SEQUENCE [LARGE SCALE GENOMIC DNA]</scope>
    <source>
        <strain evidence="3 4">CIRM-BRFM 2984</strain>
    </source>
</reference>
<feature type="compositionally biased region" description="Polar residues" evidence="1">
    <location>
        <begin position="608"/>
        <end position="617"/>
    </location>
</feature>
<evidence type="ECO:0000256" key="1">
    <source>
        <dbReference type="SAM" id="MobiDB-lite"/>
    </source>
</evidence>
<feature type="compositionally biased region" description="Polar residues" evidence="1">
    <location>
        <begin position="54"/>
        <end position="63"/>
    </location>
</feature>
<feature type="compositionally biased region" description="Low complexity" evidence="1">
    <location>
        <begin position="185"/>
        <end position="202"/>
    </location>
</feature>
<dbReference type="InterPro" id="IPR058934">
    <property type="entry name" value="YMC020W-like"/>
</dbReference>
<feature type="region of interest" description="Disordered" evidence="1">
    <location>
        <begin position="381"/>
        <end position="405"/>
    </location>
</feature>
<feature type="region of interest" description="Disordered" evidence="1">
    <location>
        <begin position="598"/>
        <end position="617"/>
    </location>
</feature>
<feature type="compositionally biased region" description="Low complexity" evidence="1">
    <location>
        <begin position="381"/>
        <end position="404"/>
    </location>
</feature>
<feature type="region of interest" description="Disordered" evidence="1">
    <location>
        <begin position="185"/>
        <end position="300"/>
    </location>
</feature>
<feature type="compositionally biased region" description="Acidic residues" evidence="1">
    <location>
        <begin position="689"/>
        <end position="699"/>
    </location>
</feature>
<evidence type="ECO:0000259" key="2">
    <source>
        <dbReference type="Pfam" id="PF26147"/>
    </source>
</evidence>
<accession>A0AAW0EJ37</accession>
<name>A0AAW0EJ37_9AGAR</name>
<feature type="compositionally biased region" description="Polar residues" evidence="1">
    <location>
        <begin position="1"/>
        <end position="11"/>
    </location>
</feature>
<feature type="region of interest" description="Disordered" evidence="1">
    <location>
        <begin position="886"/>
        <end position="913"/>
    </location>
</feature>
<feature type="compositionally biased region" description="Low complexity" evidence="1">
    <location>
        <begin position="24"/>
        <end position="40"/>
    </location>
</feature>
<feature type="compositionally biased region" description="Basic residues" evidence="1">
    <location>
        <begin position="888"/>
        <end position="900"/>
    </location>
</feature>
<feature type="compositionally biased region" description="Polar residues" evidence="1">
    <location>
        <begin position="642"/>
        <end position="664"/>
    </location>
</feature>
<feature type="region of interest" description="Disordered" evidence="1">
    <location>
        <begin position="1"/>
        <end position="149"/>
    </location>
</feature>
<feature type="compositionally biased region" description="Pro residues" evidence="1">
    <location>
        <begin position="709"/>
        <end position="721"/>
    </location>
</feature>
<keyword evidence="4" id="KW-1185">Reference proteome</keyword>
<feature type="compositionally biased region" description="Polar residues" evidence="1">
    <location>
        <begin position="213"/>
        <end position="222"/>
    </location>
</feature>
<feature type="region of interest" description="Disordered" evidence="1">
    <location>
        <begin position="462"/>
        <end position="583"/>
    </location>
</feature>
<proteinExistence type="predicted"/>
<dbReference type="Proteomes" id="UP001362999">
    <property type="component" value="Unassembled WGS sequence"/>
</dbReference>
<dbReference type="Pfam" id="PF26147">
    <property type="entry name" value="AB_HYDROLASE_YMC0-YMC35"/>
    <property type="match status" value="2"/>
</dbReference>
<gene>
    <name evidence="3" type="ORF">R3P38DRAFT_2824090</name>
</gene>
<feature type="compositionally biased region" description="Low complexity" evidence="1">
    <location>
        <begin position="598"/>
        <end position="607"/>
    </location>
</feature>
<feature type="region of interest" description="Disordered" evidence="1">
    <location>
        <begin position="1346"/>
        <end position="1366"/>
    </location>
</feature>
<feature type="region of interest" description="Disordered" evidence="1">
    <location>
        <begin position="624"/>
        <end position="664"/>
    </location>
</feature>
<feature type="compositionally biased region" description="Low complexity" evidence="1">
    <location>
        <begin position="803"/>
        <end position="825"/>
    </location>
</feature>
<protein>
    <recommendedName>
        <fullName evidence="2">YMC020W-like alpha/beta hydrolase domain-containing protein</fullName>
    </recommendedName>
</protein>
<feature type="region of interest" description="Disordered" evidence="1">
    <location>
        <begin position="677"/>
        <end position="834"/>
    </location>
</feature>
<comment type="caution">
    <text evidence="3">The sequence shown here is derived from an EMBL/GenBank/DDBJ whole genome shotgun (WGS) entry which is preliminary data.</text>
</comment>
<feature type="compositionally biased region" description="Low complexity" evidence="1">
    <location>
        <begin position="98"/>
        <end position="121"/>
    </location>
</feature>
<dbReference type="EMBL" id="JAWWNJ010000001">
    <property type="protein sequence ID" value="KAK7064370.1"/>
    <property type="molecule type" value="Genomic_DNA"/>
</dbReference>
<dbReference type="PANTHER" id="PTHR47349">
    <property type="entry name" value="CHROMOSOME 8, WHOLE GENOME SHOTGUN SEQUENCE"/>
    <property type="match status" value="1"/>
</dbReference>
<feature type="compositionally biased region" description="Low complexity" evidence="1">
    <location>
        <begin position="571"/>
        <end position="583"/>
    </location>
</feature>
<feature type="compositionally biased region" description="Polar residues" evidence="1">
    <location>
        <begin position="748"/>
        <end position="762"/>
    </location>
</feature>
<evidence type="ECO:0000313" key="3">
    <source>
        <dbReference type="EMBL" id="KAK7064370.1"/>
    </source>
</evidence>
<feature type="compositionally biased region" description="Basic and acidic residues" evidence="1">
    <location>
        <begin position="901"/>
        <end position="913"/>
    </location>
</feature>
<feature type="domain" description="YMC020W-like alpha/beta hydrolase" evidence="2">
    <location>
        <begin position="1102"/>
        <end position="1303"/>
    </location>
</feature>
<feature type="compositionally biased region" description="Pro residues" evidence="1">
    <location>
        <begin position="274"/>
        <end position="291"/>
    </location>
</feature>